<keyword evidence="3" id="KW-0539">Nucleus</keyword>
<dbReference type="InterPro" id="IPR051345">
    <property type="entry name" value="Importin_beta-like_NTR"/>
</dbReference>
<accession>A0A6N2LGK5</accession>
<dbReference type="PANTHER" id="PTHR12363">
    <property type="entry name" value="TRANSPORTIN 3 AND IMPORTIN 13"/>
    <property type="match status" value="1"/>
</dbReference>
<dbReference type="InterPro" id="IPR011989">
    <property type="entry name" value="ARM-like"/>
</dbReference>
<dbReference type="Gene3D" id="1.25.10.10">
    <property type="entry name" value="Leucine-rich Repeat Variant"/>
    <property type="match status" value="1"/>
</dbReference>
<protein>
    <recommendedName>
        <fullName evidence="5">Exportin-1/Importin-beta-like domain-containing protein</fullName>
    </recommendedName>
</protein>
<proteinExistence type="predicted"/>
<evidence type="ECO:0000256" key="2">
    <source>
        <dbReference type="ARBA" id="ARBA00022448"/>
    </source>
</evidence>
<dbReference type="AlphaFoldDB" id="A0A6N2LGK5"/>
<gene>
    <name evidence="4" type="ORF">SVIM_LOCUS229151</name>
</gene>
<dbReference type="PANTHER" id="PTHR12363:SF33">
    <property type="entry name" value="IMPORTIN-13"/>
    <property type="match status" value="1"/>
</dbReference>
<dbReference type="GO" id="GO:0005737">
    <property type="term" value="C:cytoplasm"/>
    <property type="evidence" value="ECO:0007669"/>
    <property type="project" value="TreeGrafter"/>
</dbReference>
<reference evidence="4" key="1">
    <citation type="submission" date="2019-03" db="EMBL/GenBank/DDBJ databases">
        <authorList>
            <person name="Mank J."/>
            <person name="Almeida P."/>
        </authorList>
    </citation>
    <scope>NUCLEOTIDE SEQUENCE</scope>
    <source>
        <strain evidence="4">78183</strain>
    </source>
</reference>
<organism evidence="4">
    <name type="scientific">Salix viminalis</name>
    <name type="common">Common osier</name>
    <name type="synonym">Basket willow</name>
    <dbReference type="NCBI Taxonomy" id="40686"/>
    <lineage>
        <taxon>Eukaryota</taxon>
        <taxon>Viridiplantae</taxon>
        <taxon>Streptophyta</taxon>
        <taxon>Embryophyta</taxon>
        <taxon>Tracheophyta</taxon>
        <taxon>Spermatophyta</taxon>
        <taxon>Magnoliopsida</taxon>
        <taxon>eudicotyledons</taxon>
        <taxon>Gunneridae</taxon>
        <taxon>Pentapetalae</taxon>
        <taxon>rosids</taxon>
        <taxon>fabids</taxon>
        <taxon>Malpighiales</taxon>
        <taxon>Salicaceae</taxon>
        <taxon>Saliceae</taxon>
        <taxon>Salix</taxon>
    </lineage>
</organism>
<evidence type="ECO:0000256" key="3">
    <source>
        <dbReference type="ARBA" id="ARBA00023242"/>
    </source>
</evidence>
<comment type="subcellular location">
    <subcellularLocation>
        <location evidence="1">Nucleus</location>
    </subcellularLocation>
</comment>
<keyword evidence="2" id="KW-0813">Transport</keyword>
<sequence length="239" mass="26514">MGITIGAMLEEIQGLFQQHHQPCFLYLASEIFGSDPSCAYYLNNLIEALFKCTTCLLTNIKDFIARPDIADDCFLLALRCIRYCPQVFIPSTVFPALVDCSMIGITVQHREASISILTFLSYIFDLAKSTVGEQYLTIRESVIIPEVTYALVALTRAYGASALEWARGSVSLIPSTAVTEVERTNFLQALNDATSGIDINTQMAPIEELSDVCRRNRTVQEIVQGALRSLELHLVTVSF</sequence>
<dbReference type="GO" id="GO:0005634">
    <property type="term" value="C:nucleus"/>
    <property type="evidence" value="ECO:0007669"/>
    <property type="project" value="UniProtKB-SubCell"/>
</dbReference>
<evidence type="ECO:0000313" key="4">
    <source>
        <dbReference type="EMBL" id="VFU40232.1"/>
    </source>
</evidence>
<dbReference type="EMBL" id="CAADRP010001541">
    <property type="protein sequence ID" value="VFU40232.1"/>
    <property type="molecule type" value="Genomic_DNA"/>
</dbReference>
<evidence type="ECO:0000256" key="1">
    <source>
        <dbReference type="ARBA" id="ARBA00004123"/>
    </source>
</evidence>
<dbReference type="GO" id="GO:0006606">
    <property type="term" value="P:protein import into nucleus"/>
    <property type="evidence" value="ECO:0007669"/>
    <property type="project" value="TreeGrafter"/>
</dbReference>
<name>A0A6N2LGK5_SALVM</name>
<evidence type="ECO:0008006" key="5">
    <source>
        <dbReference type="Google" id="ProtNLM"/>
    </source>
</evidence>